<organism evidence="4 5">
    <name type="scientific">Anaerobium acetethylicum</name>
    <dbReference type="NCBI Taxonomy" id="1619234"/>
    <lineage>
        <taxon>Bacteria</taxon>
        <taxon>Bacillati</taxon>
        <taxon>Bacillota</taxon>
        <taxon>Clostridia</taxon>
        <taxon>Lachnospirales</taxon>
        <taxon>Lachnospiraceae</taxon>
        <taxon>Anaerobium</taxon>
    </lineage>
</organism>
<protein>
    <recommendedName>
        <fullName evidence="3">Glutamine--fructose-6-phosphate aminotransferase [isomerizing]</fullName>
        <ecNumber evidence="2">2.6.1.16</ecNumber>
    </recommendedName>
</protein>
<dbReference type="SUPFAM" id="SSF53697">
    <property type="entry name" value="SIS domain"/>
    <property type="match status" value="1"/>
</dbReference>
<dbReference type="OrthoDB" id="106547at2"/>
<dbReference type="PANTHER" id="PTHR10937:SF0">
    <property type="entry name" value="GLUTAMINE--FRUCTOSE-6-PHOSPHATE TRANSAMINASE (ISOMERIZING)"/>
    <property type="match status" value="1"/>
</dbReference>
<keyword evidence="4" id="KW-0808">Transferase</keyword>
<evidence type="ECO:0000313" key="4">
    <source>
        <dbReference type="EMBL" id="SCP94829.1"/>
    </source>
</evidence>
<name>A0A1D3TNC4_9FIRM</name>
<dbReference type="AlphaFoldDB" id="A0A1D3TNC4"/>
<dbReference type="GO" id="GO:0006047">
    <property type="term" value="P:UDP-N-acetylglucosamine metabolic process"/>
    <property type="evidence" value="ECO:0007669"/>
    <property type="project" value="TreeGrafter"/>
</dbReference>
<gene>
    <name evidence="4" type="ORF">SAMN05421730_100179</name>
</gene>
<keyword evidence="5" id="KW-1185">Reference proteome</keyword>
<dbReference type="GO" id="GO:0004360">
    <property type="term" value="F:glutamine-fructose-6-phosphate transaminase (isomerizing) activity"/>
    <property type="evidence" value="ECO:0007669"/>
    <property type="project" value="UniProtKB-EC"/>
</dbReference>
<dbReference type="GO" id="GO:0006487">
    <property type="term" value="P:protein N-linked glycosylation"/>
    <property type="evidence" value="ECO:0007669"/>
    <property type="project" value="TreeGrafter"/>
</dbReference>
<dbReference type="GO" id="GO:0097367">
    <property type="term" value="F:carbohydrate derivative binding"/>
    <property type="evidence" value="ECO:0007669"/>
    <property type="project" value="InterPro"/>
</dbReference>
<accession>A0A1D3TNC4</accession>
<dbReference type="Gene3D" id="3.40.50.10490">
    <property type="entry name" value="Glucose-6-phosphate isomerase like protein, domain 1"/>
    <property type="match status" value="1"/>
</dbReference>
<dbReference type="GO" id="GO:0005829">
    <property type="term" value="C:cytosol"/>
    <property type="evidence" value="ECO:0007669"/>
    <property type="project" value="TreeGrafter"/>
</dbReference>
<dbReference type="STRING" id="1619234.SAMN05421730_100179"/>
<keyword evidence="4" id="KW-0032">Aminotransferase</keyword>
<dbReference type="EMBL" id="FMKA01000001">
    <property type="protein sequence ID" value="SCP94829.1"/>
    <property type="molecule type" value="Genomic_DNA"/>
</dbReference>
<dbReference type="InterPro" id="IPR046348">
    <property type="entry name" value="SIS_dom_sf"/>
</dbReference>
<reference evidence="4 5" key="1">
    <citation type="submission" date="2016-09" db="EMBL/GenBank/DDBJ databases">
        <authorList>
            <person name="Capua I."/>
            <person name="De Benedictis P."/>
            <person name="Joannis T."/>
            <person name="Lombin L.H."/>
            <person name="Cattoli G."/>
        </authorList>
    </citation>
    <scope>NUCLEOTIDE SEQUENCE [LARGE SCALE GENOMIC DNA]</scope>
    <source>
        <strain evidence="4 5">GluBS11</strain>
    </source>
</reference>
<evidence type="ECO:0000256" key="3">
    <source>
        <dbReference type="ARBA" id="ARBA00016090"/>
    </source>
</evidence>
<evidence type="ECO:0000256" key="1">
    <source>
        <dbReference type="ARBA" id="ARBA00001031"/>
    </source>
</evidence>
<evidence type="ECO:0000256" key="2">
    <source>
        <dbReference type="ARBA" id="ARBA00012916"/>
    </source>
</evidence>
<evidence type="ECO:0000313" key="5">
    <source>
        <dbReference type="Proteomes" id="UP000199315"/>
    </source>
</evidence>
<dbReference type="GO" id="GO:0006002">
    <property type="term" value="P:fructose 6-phosphate metabolic process"/>
    <property type="evidence" value="ECO:0007669"/>
    <property type="project" value="TreeGrafter"/>
</dbReference>
<dbReference type="PANTHER" id="PTHR10937">
    <property type="entry name" value="GLUCOSAMINE--FRUCTOSE-6-PHOSPHATE AMINOTRANSFERASE, ISOMERIZING"/>
    <property type="match status" value="1"/>
</dbReference>
<proteinExistence type="predicted"/>
<dbReference type="EC" id="2.6.1.16" evidence="2"/>
<dbReference type="Proteomes" id="UP000199315">
    <property type="component" value="Unassembled WGS sequence"/>
</dbReference>
<comment type="catalytic activity">
    <reaction evidence="1">
        <text>D-fructose 6-phosphate + L-glutamine = D-glucosamine 6-phosphate + L-glutamate</text>
        <dbReference type="Rhea" id="RHEA:13237"/>
        <dbReference type="ChEBI" id="CHEBI:29985"/>
        <dbReference type="ChEBI" id="CHEBI:58359"/>
        <dbReference type="ChEBI" id="CHEBI:58725"/>
        <dbReference type="ChEBI" id="CHEBI:61527"/>
        <dbReference type="EC" id="2.6.1.16"/>
    </reaction>
</comment>
<sequence length="144" mass="16000">MLKEIYEQPKAVENTISPRIKDGQIVLDELGLSEDEIRTIRKIYIIACGSAYHVGVSAKCVLEKMTRIPVEVKSRGAYIMAVTNEGNHQMENLAAFTLYIPEASHYFATSLAIIPLQLLAYYVSVAKGLDVDKPRNLAKSVTVE</sequence>